<proteinExistence type="predicted"/>
<sequence>MAAYQRAYATGRWTVWANLPRPRLAPASPPRVRAILRAASRRGAAVNAGFEPLGHLPTVAVYAVVATAVLAESVLLVGAVIPTLPLLLTAGALARTGHISLPLVSAVAAGAVVTGDFLAHRTGRVGRRIPPVLWARAETLMGRHGGRAGLPESVQSRYSRAPGLCPAVCCPRRWQRRP</sequence>
<keyword evidence="1" id="KW-1133">Transmembrane helix</keyword>
<protein>
    <recommendedName>
        <fullName evidence="4">Membrane protein DedA, SNARE-associated domain</fullName>
    </recommendedName>
</protein>
<organism evidence="2 3">
    <name type="scientific">Streptomyces misionensis</name>
    <dbReference type="NCBI Taxonomy" id="67331"/>
    <lineage>
        <taxon>Bacteria</taxon>
        <taxon>Bacillati</taxon>
        <taxon>Actinomycetota</taxon>
        <taxon>Actinomycetes</taxon>
        <taxon>Kitasatosporales</taxon>
        <taxon>Streptomycetaceae</taxon>
        <taxon>Streptomyces</taxon>
    </lineage>
</organism>
<evidence type="ECO:0000313" key="2">
    <source>
        <dbReference type="EMBL" id="SEB98332.1"/>
    </source>
</evidence>
<evidence type="ECO:0000313" key="3">
    <source>
        <dbReference type="Proteomes" id="UP000182375"/>
    </source>
</evidence>
<gene>
    <name evidence="2" type="ORF">SAMN04490357_0886</name>
</gene>
<name>A0A1H4NUL1_9ACTN</name>
<evidence type="ECO:0000256" key="1">
    <source>
        <dbReference type="SAM" id="Phobius"/>
    </source>
</evidence>
<dbReference type="Proteomes" id="UP000182375">
    <property type="component" value="Unassembled WGS sequence"/>
</dbReference>
<feature type="transmembrane region" description="Helical" evidence="1">
    <location>
        <begin position="101"/>
        <end position="119"/>
    </location>
</feature>
<reference evidence="2 3" key="1">
    <citation type="submission" date="2016-10" db="EMBL/GenBank/DDBJ databases">
        <authorList>
            <person name="de Groot N.N."/>
        </authorList>
    </citation>
    <scope>NUCLEOTIDE SEQUENCE [LARGE SCALE GENOMIC DNA]</scope>
    <source>
        <strain evidence="2 3">DSM 40306</strain>
    </source>
</reference>
<dbReference type="AlphaFoldDB" id="A0A1H4NUL1"/>
<accession>A0A1H4NUL1</accession>
<feature type="transmembrane region" description="Helical" evidence="1">
    <location>
        <begin position="59"/>
        <end position="81"/>
    </location>
</feature>
<keyword evidence="1" id="KW-0812">Transmembrane</keyword>
<keyword evidence="1" id="KW-0472">Membrane</keyword>
<dbReference type="EMBL" id="FNTD01000004">
    <property type="protein sequence ID" value="SEB98332.1"/>
    <property type="molecule type" value="Genomic_DNA"/>
</dbReference>
<dbReference type="STRING" id="67331.SAMN04490357_0886"/>
<evidence type="ECO:0008006" key="4">
    <source>
        <dbReference type="Google" id="ProtNLM"/>
    </source>
</evidence>